<dbReference type="RefSeq" id="WP_118084445.1">
    <property type="nucleotide sequence ID" value="NZ_QSJS01000029.1"/>
</dbReference>
<dbReference type="Proteomes" id="UP000284835">
    <property type="component" value="Unassembled WGS sequence"/>
</dbReference>
<dbReference type="PANTHER" id="PTHR43245">
    <property type="entry name" value="BIFUNCTIONAL POLYMYXIN RESISTANCE PROTEIN ARNA"/>
    <property type="match status" value="1"/>
</dbReference>
<dbReference type="Pfam" id="PF01370">
    <property type="entry name" value="Epimerase"/>
    <property type="match status" value="1"/>
</dbReference>
<dbReference type="InterPro" id="IPR050177">
    <property type="entry name" value="Lipid_A_modif_metabolic_enz"/>
</dbReference>
<reference evidence="2 3" key="1">
    <citation type="submission" date="2018-08" db="EMBL/GenBank/DDBJ databases">
        <title>A genome reference for cultivated species of the human gut microbiota.</title>
        <authorList>
            <person name="Zou Y."/>
            <person name="Xue W."/>
            <person name="Luo G."/>
        </authorList>
    </citation>
    <scope>NUCLEOTIDE SEQUENCE [LARGE SCALE GENOMIC DNA]</scope>
    <source>
        <strain evidence="2 3">AM30-13AC</strain>
    </source>
</reference>
<comment type="caution">
    <text evidence="2">The sequence shown here is derived from an EMBL/GenBank/DDBJ whole genome shotgun (WGS) entry which is preliminary data.</text>
</comment>
<name>A0A414HT38_9FIRM</name>
<accession>A0A414HT38</accession>
<dbReference type="SUPFAM" id="SSF51735">
    <property type="entry name" value="NAD(P)-binding Rossmann-fold domains"/>
    <property type="match status" value="1"/>
</dbReference>
<dbReference type="InterPro" id="IPR001509">
    <property type="entry name" value="Epimerase_deHydtase"/>
</dbReference>
<organism evidence="2 3">
    <name type="scientific">Agathobacter rectalis</name>
    <dbReference type="NCBI Taxonomy" id="39491"/>
    <lineage>
        <taxon>Bacteria</taxon>
        <taxon>Bacillati</taxon>
        <taxon>Bacillota</taxon>
        <taxon>Clostridia</taxon>
        <taxon>Lachnospirales</taxon>
        <taxon>Lachnospiraceae</taxon>
        <taxon>Agathobacter</taxon>
    </lineage>
</organism>
<feature type="domain" description="NAD-dependent epimerase/dehydratase" evidence="1">
    <location>
        <begin position="3"/>
        <end position="217"/>
    </location>
</feature>
<gene>
    <name evidence="2" type="ORF">DW775_14510</name>
</gene>
<evidence type="ECO:0000313" key="3">
    <source>
        <dbReference type="Proteomes" id="UP000284835"/>
    </source>
</evidence>
<protein>
    <submittedName>
        <fullName evidence="2">NAD-dependent epimerase/dehydratase family protein</fullName>
    </submittedName>
</protein>
<evidence type="ECO:0000259" key="1">
    <source>
        <dbReference type="Pfam" id="PF01370"/>
    </source>
</evidence>
<dbReference type="InterPro" id="IPR036291">
    <property type="entry name" value="NAD(P)-bd_dom_sf"/>
</dbReference>
<dbReference type="EMBL" id="QSJS01000029">
    <property type="protein sequence ID" value="RHD90691.1"/>
    <property type="molecule type" value="Genomic_DNA"/>
</dbReference>
<proteinExistence type="predicted"/>
<evidence type="ECO:0000313" key="2">
    <source>
        <dbReference type="EMBL" id="RHD90691.1"/>
    </source>
</evidence>
<sequence length="354" mass="41242">MTILILGGTGAMGTYLVQILKQKNCELYVTSRTFHESKEINYILGDAKNDVFLKSILNIKYDAIIDFMVYSTEEFRCRYKLLLEATKQYFYFSSARVYANSDLLTEDSQRLLDSSIHSQYIQSDEYAIAKAKQEDILRNSDFKNWTIVRPYITYSDSRLQLGFFEKELWLYRAIKGKTIIFPSDINEKITTLTYGGDVANAIVELIGKNIAMGNTYQIMQNRAIKWGDVLKIYMSVLGDNLKVTYVNDSNALGKVTNRKEQIKYDRLYDRKFDNSKICSIDPLMIDAKKPEDGLKECLLRFINNGAKFDKIDWKFEGYADKITKEKTRLKEIKGVKNLLKYLIARYTSYFERKF</sequence>
<dbReference type="AlphaFoldDB" id="A0A414HT38"/>
<dbReference type="Gene3D" id="3.40.50.720">
    <property type="entry name" value="NAD(P)-binding Rossmann-like Domain"/>
    <property type="match status" value="1"/>
</dbReference>